<dbReference type="EMBL" id="CP011454">
    <property type="protein sequence ID" value="AMW07022.1"/>
    <property type="molecule type" value="Genomic_DNA"/>
</dbReference>
<evidence type="ECO:0008006" key="7">
    <source>
        <dbReference type="Google" id="ProtNLM"/>
    </source>
</evidence>
<dbReference type="AlphaFoldDB" id="A0A145Q612"/>
<evidence type="ECO:0000256" key="1">
    <source>
        <dbReference type="ARBA" id="ARBA00022729"/>
    </source>
</evidence>
<dbReference type="PANTHER" id="PTHR10680">
    <property type="entry name" value="PEPTIDYL-GLYCINE ALPHA-AMIDATING MONOOXYGENASE"/>
    <property type="match status" value="1"/>
</dbReference>
<feature type="repeat" description="NHL" evidence="4">
    <location>
        <begin position="224"/>
        <end position="260"/>
    </location>
</feature>
<evidence type="ECO:0000256" key="2">
    <source>
        <dbReference type="ARBA" id="ARBA00022737"/>
    </source>
</evidence>
<evidence type="ECO:0000313" key="5">
    <source>
        <dbReference type="EMBL" id="AMW07022.1"/>
    </source>
</evidence>
<keyword evidence="6" id="KW-1185">Reference proteome</keyword>
<organism evidence="5 6">
    <name type="scientific">Gemmatimonas phototrophica</name>
    <dbReference type="NCBI Taxonomy" id="1379270"/>
    <lineage>
        <taxon>Bacteria</taxon>
        <taxon>Pseudomonadati</taxon>
        <taxon>Gemmatimonadota</taxon>
        <taxon>Gemmatimonadia</taxon>
        <taxon>Gemmatimonadales</taxon>
        <taxon>Gemmatimonadaceae</taxon>
        <taxon>Gemmatimonas</taxon>
    </lineage>
</organism>
<dbReference type="OrthoDB" id="9799230at2"/>
<proteinExistence type="predicted"/>
<evidence type="ECO:0000256" key="3">
    <source>
        <dbReference type="ARBA" id="ARBA00023180"/>
    </source>
</evidence>
<dbReference type="eggNOG" id="COG3391">
    <property type="taxonomic scope" value="Bacteria"/>
</dbReference>
<reference evidence="5 6" key="1">
    <citation type="journal article" date="2014" name="Proc. Natl. Acad. Sci. U.S.A.">
        <title>Functional type 2 photosynthetic reaction centers found in the rare bacterial phylum Gemmatimonadetes.</title>
        <authorList>
            <person name="Zeng Y."/>
            <person name="Feng F."/>
            <person name="Medova H."/>
            <person name="Dean J."/>
            <person name="Koblizek M."/>
        </authorList>
    </citation>
    <scope>NUCLEOTIDE SEQUENCE [LARGE SCALE GENOMIC DNA]</scope>
    <source>
        <strain evidence="5 6">AP64</strain>
    </source>
</reference>
<reference evidence="5 6" key="2">
    <citation type="journal article" date="2016" name="Environ. Microbiol. Rep.">
        <title>Metagenomic evidence for the presence of phototrophic Gemmatimonadetes bacteria in diverse environments.</title>
        <authorList>
            <person name="Zeng Y."/>
            <person name="Baumbach J."/>
            <person name="Barbosa E.G."/>
            <person name="Azevedo V."/>
            <person name="Zhang C."/>
            <person name="Koblizek M."/>
        </authorList>
    </citation>
    <scope>NUCLEOTIDE SEQUENCE [LARGE SCALE GENOMIC DNA]</scope>
    <source>
        <strain evidence="5 6">AP64</strain>
    </source>
</reference>
<name>A0A145Q612_9BACT</name>
<gene>
    <name evidence="5" type="ORF">GEMMAAP_18820</name>
</gene>
<dbReference type="Pfam" id="PF01436">
    <property type="entry name" value="NHL"/>
    <property type="match status" value="1"/>
</dbReference>
<keyword evidence="1" id="KW-0732">Signal</keyword>
<dbReference type="PROSITE" id="PS51125">
    <property type="entry name" value="NHL"/>
    <property type="match status" value="1"/>
</dbReference>
<sequence>MSVVLAERLAARAVTPAGPRAPTYEVDPSWPKIPKQWTLGQVSGVAIDERDHVWILQRPWSLGTDEVALNAEAECCTAAPPVMEFTPEGEYVRGWGGSGTGFEWPADEHGLHVDYKGNVWLSSAGGPRLPQKTENQLLKFTRDGKFLLQIGHRGASRGSLDTVNLNNAADMFVYPPTNELFVADGYVNRRVIVYDADAGTFKRMWGAYGNRPDDQVSNMQQPTGAGALQFNTVHGIRVSNDGHVYVADRLNNRIQIFSLQGKFEREFFIERRTKLLGTAFSIAFSEDAEQRYLYIADAGNGRIRLFDRQTLQEVQSFGRIGRYAGQFVFLHNVAVDSRGNVYTSEVGGGRRVQKFIRR</sequence>
<protein>
    <recommendedName>
        <fullName evidence="7">Peptidylamidoglycolate lyase</fullName>
    </recommendedName>
</protein>
<dbReference type="Proteomes" id="UP000076404">
    <property type="component" value="Chromosome"/>
</dbReference>
<dbReference type="InterPro" id="IPR011042">
    <property type="entry name" value="6-blade_b-propeller_TolB-like"/>
</dbReference>
<dbReference type="InterPro" id="IPR001258">
    <property type="entry name" value="NHL_repeat"/>
</dbReference>
<evidence type="ECO:0000256" key="4">
    <source>
        <dbReference type="PROSITE-ProRule" id="PRU00504"/>
    </source>
</evidence>
<accession>A0A145Q612</accession>
<keyword evidence="2" id="KW-0677">Repeat</keyword>
<dbReference type="SUPFAM" id="SSF63829">
    <property type="entry name" value="Calcium-dependent phosphotriesterase"/>
    <property type="match status" value="1"/>
</dbReference>
<dbReference type="RefSeq" id="WP_026850973.1">
    <property type="nucleotide sequence ID" value="NZ_CP011454.1"/>
</dbReference>
<dbReference type="Gene3D" id="2.120.10.30">
    <property type="entry name" value="TolB, C-terminal domain"/>
    <property type="match status" value="1"/>
</dbReference>
<keyword evidence="3" id="KW-0325">Glycoprotein</keyword>
<dbReference type="STRING" id="1379270.GEMMAAP_18820"/>
<dbReference type="KEGG" id="gph:GEMMAAP_18820"/>
<evidence type="ECO:0000313" key="6">
    <source>
        <dbReference type="Proteomes" id="UP000076404"/>
    </source>
</evidence>